<accession>A0A164PCV2</accession>
<evidence type="ECO:0000313" key="1">
    <source>
        <dbReference type="EMBL" id="KZM75402.1"/>
    </source>
</evidence>
<proteinExistence type="predicted"/>
<dbReference type="EMBL" id="LWGR01000003">
    <property type="protein sequence ID" value="KZM75402.1"/>
    <property type="molecule type" value="Genomic_DNA"/>
</dbReference>
<dbReference type="AlphaFoldDB" id="A0A164PCV2"/>
<gene>
    <name evidence="1" type="ORF">AWN90_18630</name>
</gene>
<sequence>MLSVRFEDLLIHLFDQPTFGCIQFDHDRTITLENIEVQQPPHRSRRVPEIEFLRCHESAGELLPMRHEQMFPCEREVPADLPERSAVCYRIAGSIQRLTGVPPTRCGQRIGRPTDIRKFDYVL</sequence>
<reference evidence="1 2" key="1">
    <citation type="submission" date="2016-04" db="EMBL/GenBank/DDBJ databases">
        <authorList>
            <person name="Evans L.H."/>
            <person name="Alamgir A."/>
            <person name="Owens N."/>
            <person name="Weber N.D."/>
            <person name="Virtaneva K."/>
            <person name="Barbian K."/>
            <person name="Babar A."/>
            <person name="Rosenke K."/>
        </authorList>
    </citation>
    <scope>NUCLEOTIDE SEQUENCE [LARGE SCALE GENOMIC DNA]</scope>
    <source>
        <strain evidence="1 2">IFM 0406</strain>
    </source>
</reference>
<organism evidence="1 2">
    <name type="scientific">Nocardia terpenica</name>
    <dbReference type="NCBI Taxonomy" id="455432"/>
    <lineage>
        <taxon>Bacteria</taxon>
        <taxon>Bacillati</taxon>
        <taxon>Actinomycetota</taxon>
        <taxon>Actinomycetes</taxon>
        <taxon>Mycobacteriales</taxon>
        <taxon>Nocardiaceae</taxon>
        <taxon>Nocardia</taxon>
    </lineage>
</organism>
<keyword evidence="2" id="KW-1185">Reference proteome</keyword>
<comment type="caution">
    <text evidence="1">The sequence shown here is derived from an EMBL/GenBank/DDBJ whole genome shotgun (WGS) entry which is preliminary data.</text>
</comment>
<evidence type="ECO:0000313" key="2">
    <source>
        <dbReference type="Proteomes" id="UP000076512"/>
    </source>
</evidence>
<dbReference type="Proteomes" id="UP000076512">
    <property type="component" value="Unassembled WGS sequence"/>
</dbReference>
<protein>
    <submittedName>
        <fullName evidence="1">Uncharacterized protein</fullName>
    </submittedName>
</protein>
<name>A0A164PCV2_9NOCA</name>